<dbReference type="Proteomes" id="UP000476009">
    <property type="component" value="Unassembled WGS sequence"/>
</dbReference>
<name>A0A6L1KYR2_CAMLA</name>
<keyword evidence="1" id="KW-0472">Membrane</keyword>
<evidence type="ECO:0000313" key="3">
    <source>
        <dbReference type="Proteomes" id="UP000476009"/>
    </source>
</evidence>
<sequence>MVNIYQVKIIENFCKDKFKKDTRTKDFFHTFLAQNLEIYTNIEDQKYAKDTILIYKIFDICIICIKGGVLVSQEYCQFKKGVIDHIVVYTNENMNDGKISQLLRGSPTLKIDKSNCYDNPDIKVVFSEKGFLFQAKFNNCESKFNDTMTMFALSLTYREKMEYYLNLTSSIIDKENYHDVIDIKKDFYIFNLKYFFSNPVHYNYQQKYAIWKIIFQYHNILEQHQELKIQIENLVDILHIEQNQEEDKKEKIKENKRKKIEMIFLIIGGFVTLASLVSAYKDAMELFG</sequence>
<gene>
    <name evidence="2" type="ORF">A9458_01715</name>
</gene>
<feature type="transmembrane region" description="Helical" evidence="1">
    <location>
        <begin position="262"/>
        <end position="280"/>
    </location>
</feature>
<protein>
    <submittedName>
        <fullName evidence="2">Uncharacterized protein</fullName>
    </submittedName>
</protein>
<evidence type="ECO:0000313" key="2">
    <source>
        <dbReference type="EMBL" id="EAK9993579.1"/>
    </source>
</evidence>
<keyword evidence="1" id="KW-1133">Transmembrane helix</keyword>
<dbReference type="AlphaFoldDB" id="A0A6L1KYR2"/>
<comment type="caution">
    <text evidence="2">The sequence shown here is derived from an EMBL/GenBank/DDBJ whole genome shotgun (WGS) entry which is preliminary data.</text>
</comment>
<proteinExistence type="predicted"/>
<evidence type="ECO:0000256" key="1">
    <source>
        <dbReference type="SAM" id="Phobius"/>
    </source>
</evidence>
<dbReference type="EMBL" id="AACKNS010000002">
    <property type="protein sequence ID" value="EAK9993579.1"/>
    <property type="molecule type" value="Genomic_DNA"/>
</dbReference>
<accession>A0A6L1KYR2</accession>
<reference evidence="2 3" key="1">
    <citation type="submission" date="2018-05" db="EMBL/GenBank/DDBJ databases">
        <authorList>
            <consortium name="PulseNet: The National Subtyping Network for Foodborne Disease Surveillance"/>
            <person name="Tarr C.L."/>
            <person name="Trees E."/>
            <person name="Katz L.S."/>
            <person name="Carleton-Romer H.A."/>
            <person name="Stroika S."/>
            <person name="Kucerova Z."/>
            <person name="Roache K.F."/>
            <person name="Sabol A.L."/>
            <person name="Besser J."/>
            <person name="Gerner-Smidt P."/>
        </authorList>
    </citation>
    <scope>NUCLEOTIDE SEQUENCE [LARGE SCALE GENOMIC DNA]</scope>
    <source>
        <strain evidence="2 3">D5625</strain>
    </source>
</reference>
<organism evidence="2 3">
    <name type="scientific">Campylobacter lari</name>
    <dbReference type="NCBI Taxonomy" id="201"/>
    <lineage>
        <taxon>Bacteria</taxon>
        <taxon>Pseudomonadati</taxon>
        <taxon>Campylobacterota</taxon>
        <taxon>Epsilonproteobacteria</taxon>
        <taxon>Campylobacterales</taxon>
        <taxon>Campylobacteraceae</taxon>
        <taxon>Campylobacter</taxon>
    </lineage>
</organism>
<keyword evidence="1" id="KW-0812">Transmembrane</keyword>